<dbReference type="GeneID" id="107268231"/>
<keyword evidence="2" id="KW-0472">Membrane</keyword>
<keyword evidence="2" id="KW-1133">Transmembrane helix</keyword>
<dbReference type="RefSeq" id="XP_024941313.1">
    <property type="nucleotide sequence ID" value="XM_025085545.1"/>
</dbReference>
<dbReference type="GO" id="GO:0007034">
    <property type="term" value="P:vacuolar transport"/>
    <property type="evidence" value="ECO:0007669"/>
    <property type="project" value="TreeGrafter"/>
</dbReference>
<dbReference type="GO" id="GO:0016197">
    <property type="term" value="P:endosomal transport"/>
    <property type="evidence" value="ECO:0007669"/>
    <property type="project" value="TreeGrafter"/>
</dbReference>
<accession>A0AAJ7W1P8</accession>
<evidence type="ECO:0000256" key="2">
    <source>
        <dbReference type="SAM" id="Phobius"/>
    </source>
</evidence>
<keyword evidence="4" id="KW-1185">Reference proteome</keyword>
<evidence type="ECO:0000259" key="3">
    <source>
        <dbReference type="Pfam" id="PF19439"/>
    </source>
</evidence>
<dbReference type="Proteomes" id="UP000694920">
    <property type="component" value="Unplaced"/>
</dbReference>
<dbReference type="InterPro" id="IPR039272">
    <property type="entry name" value="CLEC16A/TT9"/>
</dbReference>
<dbReference type="InterPro" id="IPR045820">
    <property type="entry name" value="CLEC16A/TT9_C"/>
</dbReference>
<reference evidence="5" key="1">
    <citation type="submission" date="2025-08" db="UniProtKB">
        <authorList>
            <consortium name="RefSeq"/>
        </authorList>
    </citation>
    <scope>IDENTIFICATION</scope>
</reference>
<dbReference type="GO" id="GO:0005770">
    <property type="term" value="C:late endosome"/>
    <property type="evidence" value="ECO:0007669"/>
    <property type="project" value="TreeGrafter"/>
</dbReference>
<sequence>MVRIAVRTLTLNVYRVEDASMLGFIRDRTAAPYFSNLVWFIGNHIIELDTCVRNDADHQSQNRLSDLVAEHLDHLHYLNDILCLDIPDLNKVLTEHLLHKLLVPLYVYSLMKQKNVLCQNQDEKKHVSVVVALFLLSQVFLILSHGPLVRTLAAIILKSDLDIIRDGASKVLEEYAEISSNKAIAFAPPKESLEKSLENLSESQADLKESCEGQSQNDELPVNTLTKKQRERGMNEPGTSFDTTILDAPPENLSNPDQLEITIPNETVEEMKHLNVTDEEKEQRLALESPLAPQQLPNDPIQESLTNKPFLQTILNSLYCNENDYTALFGLCLLYALASNKSVNAEMLDLVLSPSQQVPTKNWYNETLVDRLIHIITLSCQTNAKVRLVTLELTIKLLTRLVMSEGRSLLHDTHLASIEAAKEQSTALLRNFYKSEDIFLDMFEDEYSEIQKRPLNVEWLMMDSNILLPPTGTPMTGIEFSKRLPCGEVERARRAIRVFFLIRRLSLTLNMEVETQLPLTNPATCIEVNNVLDLSKSYLLSSCLTGFIWGAKERRATRIYDGKYNSDLIACTVVWKDGQKIRRFLVIDVLQLILVEPDTKKLGWGVAKLVGFLQDIEVAGDKDDSRCLHLTIHKPLSSSASNRVPLLSAKFIFDDHIRCMAAKQRLTKGRIKARQKKMSQIARLLDIPTSMPHCSTPPNYAFMSMRPERATGRGHKKDQPRPMFTVNKVPGFAAQLRQDGVVRSSSGSTTPNGRRSDGSPNGRARENGLRSRDNSPKMPRPRSEEIPMEDMRLRKASLAANGSGLPSIVCSDRKDSTVSGTSSNGELALAIKKRSEETSFTSPQVQDLKPRRKGQVETV</sequence>
<organism evidence="4 5">
    <name type="scientific">Cephus cinctus</name>
    <name type="common">Wheat stem sawfly</name>
    <dbReference type="NCBI Taxonomy" id="211228"/>
    <lineage>
        <taxon>Eukaryota</taxon>
        <taxon>Metazoa</taxon>
        <taxon>Ecdysozoa</taxon>
        <taxon>Arthropoda</taxon>
        <taxon>Hexapoda</taxon>
        <taxon>Insecta</taxon>
        <taxon>Pterygota</taxon>
        <taxon>Neoptera</taxon>
        <taxon>Endopterygota</taxon>
        <taxon>Hymenoptera</taxon>
        <taxon>Cephoidea</taxon>
        <taxon>Cephidae</taxon>
        <taxon>Cephus</taxon>
    </lineage>
</organism>
<feature type="compositionally biased region" description="Polar residues" evidence="1">
    <location>
        <begin position="743"/>
        <end position="753"/>
    </location>
</feature>
<feature type="region of interest" description="Disordered" evidence="1">
    <location>
        <begin position="195"/>
        <end position="257"/>
    </location>
</feature>
<feature type="domain" description="CLEC16A/TT9 C-terminal" evidence="3">
    <location>
        <begin position="565"/>
        <end position="782"/>
    </location>
</feature>
<protein>
    <submittedName>
        <fullName evidence="5">Protein CLEC16A homolog isoform X5</fullName>
    </submittedName>
</protein>
<dbReference type="PANTHER" id="PTHR21481">
    <property type="entry name" value="PROTEIN CLEC16A"/>
    <property type="match status" value="1"/>
</dbReference>
<evidence type="ECO:0000313" key="4">
    <source>
        <dbReference type="Proteomes" id="UP000694920"/>
    </source>
</evidence>
<keyword evidence="2" id="KW-0812">Transmembrane</keyword>
<dbReference type="AlphaFoldDB" id="A0AAJ7W1P8"/>
<gene>
    <name evidence="5" type="primary">LOC107268231</name>
</gene>
<evidence type="ECO:0000313" key="5">
    <source>
        <dbReference type="RefSeq" id="XP_024941313.1"/>
    </source>
</evidence>
<feature type="region of interest" description="Disordered" evidence="1">
    <location>
        <begin position="735"/>
        <end position="789"/>
    </location>
</feature>
<feature type="transmembrane region" description="Helical" evidence="2">
    <location>
        <begin position="127"/>
        <end position="148"/>
    </location>
</feature>
<feature type="region of interest" description="Disordered" evidence="1">
    <location>
        <begin position="802"/>
        <end position="859"/>
    </location>
</feature>
<feature type="compositionally biased region" description="Polar residues" evidence="1">
    <location>
        <begin position="212"/>
        <end position="226"/>
    </location>
</feature>
<feature type="compositionally biased region" description="Basic and acidic residues" evidence="1">
    <location>
        <begin position="763"/>
        <end position="789"/>
    </location>
</feature>
<dbReference type="GO" id="GO:1901096">
    <property type="term" value="P:regulation of autophagosome maturation"/>
    <property type="evidence" value="ECO:0007669"/>
    <property type="project" value="TreeGrafter"/>
</dbReference>
<dbReference type="CTD" id="107924"/>
<dbReference type="PANTHER" id="PTHR21481:SF0">
    <property type="entry name" value="PROTEIN CLEC16A"/>
    <property type="match status" value="1"/>
</dbReference>
<name>A0AAJ7W1P8_CEPCN</name>
<dbReference type="GO" id="GO:0005794">
    <property type="term" value="C:Golgi apparatus"/>
    <property type="evidence" value="ECO:0007669"/>
    <property type="project" value="TreeGrafter"/>
</dbReference>
<feature type="domain" description="CLEC16A/TT9 C-terminal" evidence="3">
    <location>
        <begin position="62"/>
        <end position="543"/>
    </location>
</feature>
<proteinExistence type="predicted"/>
<dbReference type="Pfam" id="PF19439">
    <property type="entry name" value="CLEC16A_C"/>
    <property type="match status" value="2"/>
</dbReference>
<evidence type="ECO:0000256" key="1">
    <source>
        <dbReference type="SAM" id="MobiDB-lite"/>
    </source>
</evidence>